<keyword evidence="2" id="KW-1185">Reference proteome</keyword>
<protein>
    <recommendedName>
        <fullName evidence="3">Uracil-DNA glycosylase-like domain-containing protein</fullName>
    </recommendedName>
</protein>
<dbReference type="SUPFAM" id="SSF52141">
    <property type="entry name" value="Uracil-DNA glycosylase-like"/>
    <property type="match status" value="1"/>
</dbReference>
<dbReference type="AlphaFoldDB" id="A0AAE7BDE3"/>
<evidence type="ECO:0008006" key="3">
    <source>
        <dbReference type="Google" id="ProtNLM"/>
    </source>
</evidence>
<dbReference type="InterPro" id="IPR036895">
    <property type="entry name" value="Uracil-DNA_glycosylase-like_sf"/>
</dbReference>
<dbReference type="KEGG" id="adz:ADFLV_1460"/>
<dbReference type="EMBL" id="CP053835">
    <property type="protein sequence ID" value="QKF77485.1"/>
    <property type="molecule type" value="Genomic_DNA"/>
</dbReference>
<dbReference type="Proteomes" id="UP000503313">
    <property type="component" value="Chromosome"/>
</dbReference>
<organism evidence="1 2">
    <name type="scientific">Arcobacter defluvii</name>
    <dbReference type="NCBI Taxonomy" id="873191"/>
    <lineage>
        <taxon>Bacteria</taxon>
        <taxon>Pseudomonadati</taxon>
        <taxon>Campylobacterota</taxon>
        <taxon>Epsilonproteobacteria</taxon>
        <taxon>Campylobacterales</taxon>
        <taxon>Arcobacteraceae</taxon>
        <taxon>Arcobacter</taxon>
    </lineage>
</organism>
<evidence type="ECO:0000313" key="2">
    <source>
        <dbReference type="Proteomes" id="UP000503313"/>
    </source>
</evidence>
<name>A0AAE7BDE3_9BACT</name>
<sequence>MINNINNIIKIVENDQKLMNMRGCIFYSDKKTLQKGKFYFLGVNPGGENSETLIEDLKKLEGEKINHYLVSWENDIKEYAKGEAPLQKRVKKLFCRLNISIEEVCSSNLIFKQSKDLKNYDGNLFEDADACWKIHELIINDIVQPEYIITHGKYVYEYLITNQEFKEDIAFNSGHGNWSIKIAKRNNITLINLPHLSYYSPFTKNIKKKEAIEKLLKYIK</sequence>
<proteinExistence type="predicted"/>
<reference evidence="1 2" key="1">
    <citation type="submission" date="2020-05" db="EMBL/GenBank/DDBJ databases">
        <title>Complete genome sequencing of Campylobacter and Arcobacter type strains.</title>
        <authorList>
            <person name="Miller W.G."/>
            <person name="Yee E."/>
        </authorList>
    </citation>
    <scope>NUCLEOTIDE SEQUENCE [LARGE SCALE GENOMIC DNA]</scope>
    <source>
        <strain evidence="1 2">LMG 25694</strain>
    </source>
</reference>
<gene>
    <name evidence="1" type="ORF">ADFLV_1460</name>
</gene>
<dbReference type="Gene3D" id="3.40.470.10">
    <property type="entry name" value="Uracil-DNA glycosylase-like domain"/>
    <property type="match status" value="1"/>
</dbReference>
<accession>A0AAE7BDE3</accession>
<evidence type="ECO:0000313" key="1">
    <source>
        <dbReference type="EMBL" id="QKF77485.1"/>
    </source>
</evidence>
<dbReference type="RefSeq" id="WP_129012246.1">
    <property type="nucleotide sequence ID" value="NZ_CP053835.1"/>
</dbReference>